<keyword evidence="1" id="KW-1133">Transmembrane helix</keyword>
<protein>
    <recommendedName>
        <fullName evidence="4">Ribosomal protein L7/L12 C-terminal domain-containing protein</fullName>
    </recommendedName>
</protein>
<reference evidence="2 3" key="1">
    <citation type="submission" date="2016-01" db="EMBL/GenBank/DDBJ databases">
        <title>Complete genome sequence of strain Lentibacillus amyloliquefaciens LAM0015T isolated from saline sediment.</title>
        <authorList>
            <person name="Wang J.-L."/>
            <person name="He M.-X."/>
        </authorList>
    </citation>
    <scope>NUCLEOTIDE SEQUENCE [LARGE SCALE GENOMIC DNA]</scope>
    <source>
        <strain evidence="2 3">LAM0015</strain>
    </source>
</reference>
<organism evidence="2 3">
    <name type="scientific">Lentibacillus amyloliquefaciens</name>
    <dbReference type="NCBI Taxonomy" id="1472767"/>
    <lineage>
        <taxon>Bacteria</taxon>
        <taxon>Bacillati</taxon>
        <taxon>Bacillota</taxon>
        <taxon>Bacilli</taxon>
        <taxon>Bacillales</taxon>
        <taxon>Bacillaceae</taxon>
        <taxon>Lentibacillus</taxon>
    </lineage>
</organism>
<dbReference type="AlphaFoldDB" id="A0A0U4E5X7"/>
<evidence type="ECO:0000313" key="2">
    <source>
        <dbReference type="EMBL" id="ALX48273.1"/>
    </source>
</evidence>
<dbReference type="EMBL" id="CP013862">
    <property type="protein sequence ID" value="ALX48273.1"/>
    <property type="molecule type" value="Genomic_DNA"/>
</dbReference>
<proteinExistence type="predicted"/>
<dbReference type="KEGG" id="lao:AOX59_06430"/>
<gene>
    <name evidence="2" type="ORF">AOX59_06430</name>
</gene>
<name>A0A0U4E5X7_9BACI</name>
<accession>A0A0U4E5X7</accession>
<keyword evidence="1" id="KW-0812">Transmembrane</keyword>
<evidence type="ECO:0000256" key="1">
    <source>
        <dbReference type="SAM" id="Phobius"/>
    </source>
</evidence>
<keyword evidence="1" id="KW-0472">Membrane</keyword>
<feature type="transmembrane region" description="Helical" evidence="1">
    <location>
        <begin position="6"/>
        <end position="23"/>
    </location>
</feature>
<dbReference type="RefSeq" id="WP_068443467.1">
    <property type="nucleotide sequence ID" value="NZ_CP013862.1"/>
</dbReference>
<sequence length="85" mass="9759">MPWSDISSLLIIIALVCWCFSLMRENSILKRENARLLENTGTYEDIKNEAKEILKTSTEVKTVKSLREKYGLSLINAKKIVDSVR</sequence>
<keyword evidence="3" id="KW-1185">Reference proteome</keyword>
<dbReference type="Proteomes" id="UP000050331">
    <property type="component" value="Chromosome"/>
</dbReference>
<evidence type="ECO:0008006" key="4">
    <source>
        <dbReference type="Google" id="ProtNLM"/>
    </source>
</evidence>
<dbReference type="OrthoDB" id="2969976at2"/>
<evidence type="ECO:0000313" key="3">
    <source>
        <dbReference type="Proteomes" id="UP000050331"/>
    </source>
</evidence>